<proteinExistence type="predicted"/>
<dbReference type="Proteomes" id="UP000093902">
    <property type="component" value="Unassembled WGS sequence"/>
</dbReference>
<feature type="domain" description="PknH-like extracellular" evidence="2">
    <location>
        <begin position="43"/>
        <end position="228"/>
    </location>
</feature>
<dbReference type="Gene3D" id="3.40.1000.70">
    <property type="entry name" value="PknH-like extracellular domain"/>
    <property type="match status" value="1"/>
</dbReference>
<dbReference type="EMBL" id="LZSO01000012">
    <property type="protein sequence ID" value="OBB32616.1"/>
    <property type="molecule type" value="Genomic_DNA"/>
</dbReference>
<feature type="chain" id="PRO_5008297486" description="PknH-like extracellular domain-containing protein" evidence="1">
    <location>
        <begin position="24"/>
        <end position="232"/>
    </location>
</feature>
<evidence type="ECO:0000313" key="4">
    <source>
        <dbReference type="Proteomes" id="UP000093902"/>
    </source>
</evidence>
<dbReference type="PROSITE" id="PS51257">
    <property type="entry name" value="PROKAR_LIPOPROTEIN"/>
    <property type="match status" value="1"/>
</dbReference>
<organism evidence="3 4">
    <name type="scientific">Mycolicibacterium peregrinum</name>
    <name type="common">Mycobacterium peregrinum</name>
    <dbReference type="NCBI Taxonomy" id="43304"/>
    <lineage>
        <taxon>Bacteria</taxon>
        <taxon>Bacillati</taxon>
        <taxon>Actinomycetota</taxon>
        <taxon>Actinomycetes</taxon>
        <taxon>Mycobacteriales</taxon>
        <taxon>Mycobacteriaceae</taxon>
        <taxon>Mycolicibacterium</taxon>
    </lineage>
</organism>
<dbReference type="AlphaFoldDB" id="A0A1A0RDP2"/>
<dbReference type="InterPro" id="IPR038232">
    <property type="entry name" value="PknH-like_Extracell_sf"/>
</dbReference>
<protein>
    <recommendedName>
        <fullName evidence="2">PknH-like extracellular domain-containing protein</fullName>
    </recommendedName>
</protein>
<evidence type="ECO:0000313" key="3">
    <source>
        <dbReference type="EMBL" id="OBB32616.1"/>
    </source>
</evidence>
<comment type="caution">
    <text evidence="3">The sequence shown here is derived from an EMBL/GenBank/DDBJ whole genome shotgun (WGS) entry which is preliminary data.</text>
</comment>
<dbReference type="InterPro" id="IPR026954">
    <property type="entry name" value="PknH-like_Extracell"/>
</dbReference>
<feature type="signal peptide" evidence="1">
    <location>
        <begin position="1"/>
        <end position="23"/>
    </location>
</feature>
<dbReference type="Pfam" id="PF14032">
    <property type="entry name" value="PknH_C"/>
    <property type="match status" value="1"/>
</dbReference>
<gene>
    <name evidence="3" type="ORF">A5792_01515</name>
</gene>
<evidence type="ECO:0000259" key="2">
    <source>
        <dbReference type="Pfam" id="PF14032"/>
    </source>
</evidence>
<sequence length="232" mass="24502">MPCRPVIALLVAASLLMAGCAQIVDGSAVRAENSVPVIDQTFTDSALEGLLISAQDADEIVGVTGLKPTESRDTSDTMNVNANDLSDEDCRAAVFGAQEAVYAGSGWTAVRDQVMSTPHSRQSIEQTVVLYPSGDEARSFFDSAGQSWQACTGRTISIGTGDATTHWDIADVVAEQSLLTQFSTEQQQPEWPCDHALAVVSNLVIETWACGVGITNQAATLALHMADKAAAR</sequence>
<evidence type="ECO:0000256" key="1">
    <source>
        <dbReference type="SAM" id="SignalP"/>
    </source>
</evidence>
<name>A0A1A0RDP2_MYCPR</name>
<reference evidence="4" key="1">
    <citation type="submission" date="2016-06" db="EMBL/GenBank/DDBJ databases">
        <authorList>
            <person name="Sutton G."/>
            <person name="Brinkac L."/>
            <person name="Sanka R."/>
            <person name="Adams M."/>
            <person name="Lau E."/>
            <person name="Mehaffy C."/>
            <person name="Tameris M."/>
            <person name="Hatherill M."/>
            <person name="Hanekom W."/>
            <person name="Mahomed H."/>
            <person name="Mcshane H."/>
        </authorList>
    </citation>
    <scope>NUCLEOTIDE SEQUENCE [LARGE SCALE GENOMIC DNA]</scope>
    <source>
        <strain evidence="4">852002-51209_SCH5440388</strain>
    </source>
</reference>
<keyword evidence="1" id="KW-0732">Signal</keyword>
<dbReference type="RefSeq" id="WP_064931123.1">
    <property type="nucleotide sequence ID" value="NZ_LZSO01000012.1"/>
</dbReference>
<accession>A0A1A0RDP2</accession>